<reference evidence="9 10" key="1">
    <citation type="submission" date="2019-03" db="EMBL/GenBank/DDBJ databases">
        <title>Whole genome sequence of a novel Rubrobacter taiwanensis strain, isolated from Yellowstone National Park.</title>
        <authorList>
            <person name="Freed S."/>
            <person name="Ramaley R.F."/>
            <person name="Kyndt J.A."/>
        </authorList>
    </citation>
    <scope>NUCLEOTIDE SEQUENCE [LARGE SCALE GENOMIC DNA]</scope>
    <source>
        <strain evidence="9 10">Yellowstone</strain>
    </source>
</reference>
<evidence type="ECO:0000256" key="1">
    <source>
        <dbReference type="ARBA" id="ARBA00004370"/>
    </source>
</evidence>
<evidence type="ECO:0000256" key="4">
    <source>
        <dbReference type="ARBA" id="ARBA00022692"/>
    </source>
</evidence>
<keyword evidence="10" id="KW-1185">Reference proteome</keyword>
<dbReference type="RefSeq" id="WP_132690403.1">
    <property type="nucleotide sequence ID" value="NZ_SKBU01000014.1"/>
</dbReference>
<organism evidence="9 10">
    <name type="scientific">Rubrobacter taiwanensis</name>
    <dbReference type="NCBI Taxonomy" id="185139"/>
    <lineage>
        <taxon>Bacteria</taxon>
        <taxon>Bacillati</taxon>
        <taxon>Actinomycetota</taxon>
        <taxon>Rubrobacteria</taxon>
        <taxon>Rubrobacterales</taxon>
        <taxon>Rubrobacteraceae</taxon>
        <taxon>Rubrobacter</taxon>
    </lineage>
</organism>
<dbReference type="Gene3D" id="3.10.20.310">
    <property type="entry name" value="membrane protein fhac"/>
    <property type="match status" value="1"/>
</dbReference>
<dbReference type="EMBL" id="SKBU01000014">
    <property type="protein sequence ID" value="TCJ17298.1"/>
    <property type="molecule type" value="Genomic_DNA"/>
</dbReference>
<evidence type="ECO:0000313" key="10">
    <source>
        <dbReference type="Proteomes" id="UP000295244"/>
    </source>
</evidence>
<accession>A0A4R1BJD7</accession>
<dbReference type="Pfam" id="PF08478">
    <property type="entry name" value="POTRA_1"/>
    <property type="match status" value="1"/>
</dbReference>
<keyword evidence="4" id="KW-0812">Transmembrane</keyword>
<dbReference type="InterPro" id="IPR013685">
    <property type="entry name" value="POTRA_FtsQ_type"/>
</dbReference>
<dbReference type="OrthoDB" id="5243675at2"/>
<evidence type="ECO:0000256" key="3">
    <source>
        <dbReference type="ARBA" id="ARBA00022618"/>
    </source>
</evidence>
<evidence type="ECO:0000313" key="9">
    <source>
        <dbReference type="EMBL" id="TCJ17298.1"/>
    </source>
</evidence>
<keyword evidence="6" id="KW-0472">Membrane</keyword>
<dbReference type="Proteomes" id="UP000295244">
    <property type="component" value="Unassembled WGS sequence"/>
</dbReference>
<feature type="domain" description="POTRA" evidence="8">
    <location>
        <begin position="34"/>
        <end position="101"/>
    </location>
</feature>
<protein>
    <submittedName>
        <fullName evidence="9">FtsQ-type POTRA domain-containing protein</fullName>
    </submittedName>
</protein>
<evidence type="ECO:0000256" key="7">
    <source>
        <dbReference type="ARBA" id="ARBA00023306"/>
    </source>
</evidence>
<comment type="caution">
    <text evidence="9">The sequence shown here is derived from an EMBL/GenBank/DDBJ whole genome shotgun (WGS) entry which is preliminary data.</text>
</comment>
<keyword evidence="7" id="KW-0131">Cell cycle</keyword>
<dbReference type="PROSITE" id="PS51779">
    <property type="entry name" value="POTRA"/>
    <property type="match status" value="1"/>
</dbReference>
<dbReference type="GO" id="GO:0016020">
    <property type="term" value="C:membrane"/>
    <property type="evidence" value="ECO:0007669"/>
    <property type="project" value="UniProtKB-SubCell"/>
</dbReference>
<sequence>MRRAARRTLGALTLSALVAALTTLLVFTLSYLVFPVSEVRLEGARMLPESRVKELVGERASLLTLNTGALERRVESDPWVYSARVSKNWDSSIVTVEVEERTAILRAVVEGRERFYSADGVELPGAGGARLPELRLERWQVEEILGVVGVLEEGGVRIRAVESAGAGGVFVSLGSGQRAVLSGGVSEEQVAALREIMASYPGAEYFDLRSPGRVIVGLDGAREE</sequence>
<comment type="subcellular location">
    <subcellularLocation>
        <location evidence="1">Membrane</location>
    </subcellularLocation>
</comment>
<keyword evidence="3" id="KW-0132">Cell division</keyword>
<evidence type="ECO:0000259" key="8">
    <source>
        <dbReference type="PROSITE" id="PS51779"/>
    </source>
</evidence>
<evidence type="ECO:0000256" key="6">
    <source>
        <dbReference type="ARBA" id="ARBA00023136"/>
    </source>
</evidence>
<proteinExistence type="predicted"/>
<keyword evidence="5" id="KW-1133">Transmembrane helix</keyword>
<dbReference type="InterPro" id="IPR034746">
    <property type="entry name" value="POTRA"/>
</dbReference>
<evidence type="ECO:0000256" key="2">
    <source>
        <dbReference type="ARBA" id="ARBA00022475"/>
    </source>
</evidence>
<keyword evidence="2" id="KW-1003">Cell membrane</keyword>
<name>A0A4R1BJD7_9ACTN</name>
<gene>
    <name evidence="9" type="ORF">E0L93_07120</name>
</gene>
<dbReference type="AlphaFoldDB" id="A0A4R1BJD7"/>
<dbReference type="GO" id="GO:0051301">
    <property type="term" value="P:cell division"/>
    <property type="evidence" value="ECO:0007669"/>
    <property type="project" value="UniProtKB-KW"/>
</dbReference>
<evidence type="ECO:0000256" key="5">
    <source>
        <dbReference type="ARBA" id="ARBA00022989"/>
    </source>
</evidence>